<accession>A0A0L6UVL0</accession>
<reference evidence="1 2" key="1">
    <citation type="submission" date="2015-08" db="EMBL/GenBank/DDBJ databases">
        <title>Next Generation Sequencing and Analysis of the Genome of Puccinia sorghi L Schw, the Causal Agent of Maize Common Rust.</title>
        <authorList>
            <person name="Rochi L."/>
            <person name="Burguener G."/>
            <person name="Darino M."/>
            <person name="Turjanski A."/>
            <person name="Kreff E."/>
            <person name="Dieguez M.J."/>
            <person name="Sacco F."/>
        </authorList>
    </citation>
    <scope>NUCLEOTIDE SEQUENCE [LARGE SCALE GENOMIC DNA]</scope>
    <source>
        <strain evidence="1 2">RO10H11247</strain>
    </source>
</reference>
<evidence type="ECO:0008006" key="3">
    <source>
        <dbReference type="Google" id="ProtNLM"/>
    </source>
</evidence>
<name>A0A0L6UVL0_9BASI</name>
<dbReference type="Proteomes" id="UP000037035">
    <property type="component" value="Unassembled WGS sequence"/>
</dbReference>
<dbReference type="AlphaFoldDB" id="A0A0L6UVL0"/>
<comment type="caution">
    <text evidence="1">The sequence shown here is derived from an EMBL/GenBank/DDBJ whole genome shotgun (WGS) entry which is preliminary data.</text>
</comment>
<evidence type="ECO:0000313" key="1">
    <source>
        <dbReference type="EMBL" id="KNZ51885.1"/>
    </source>
</evidence>
<sequence>MDEDSKNSIPLLTAENFLEWRFKMKNLLRGKGLYRLVSGEKIRNDQGQFVSADSLSDLKDKALAIISPKIHKSLISTVIANGGEDDPVILWSNIMAFGSSKKEANIFRAYRNLYLLSIDPTNISSSILKFRDAIAELQSLDLDLDERQIGHLILLKIPPSLAAVQDAVINAGQTSTEVTYNLVLDILDNKAKTTSIAVTQPKSDAAESDAATALLSYLCRDGKHSPKANHSASQCFALHPKLLEEYRARLKDRNKSERGESYLASVIEKEDQSHLATAFAGLATDQNDETAYESDASLL</sequence>
<dbReference type="OrthoDB" id="97058at2759"/>
<gene>
    <name evidence="1" type="ORF">VP01_3777g2</name>
</gene>
<organism evidence="1 2">
    <name type="scientific">Puccinia sorghi</name>
    <dbReference type="NCBI Taxonomy" id="27349"/>
    <lineage>
        <taxon>Eukaryota</taxon>
        <taxon>Fungi</taxon>
        <taxon>Dikarya</taxon>
        <taxon>Basidiomycota</taxon>
        <taxon>Pucciniomycotina</taxon>
        <taxon>Pucciniomycetes</taxon>
        <taxon>Pucciniales</taxon>
        <taxon>Pucciniaceae</taxon>
        <taxon>Puccinia</taxon>
    </lineage>
</organism>
<evidence type="ECO:0000313" key="2">
    <source>
        <dbReference type="Proteomes" id="UP000037035"/>
    </source>
</evidence>
<dbReference type="Pfam" id="PF14223">
    <property type="entry name" value="Retrotran_gag_2"/>
    <property type="match status" value="1"/>
</dbReference>
<protein>
    <recommendedName>
        <fullName evidence="3">DUF4219 domain-containing protein</fullName>
    </recommendedName>
</protein>
<dbReference type="EMBL" id="LAVV01008809">
    <property type="protein sequence ID" value="KNZ51885.1"/>
    <property type="molecule type" value="Genomic_DNA"/>
</dbReference>
<keyword evidence="2" id="KW-1185">Reference proteome</keyword>
<dbReference type="VEuPathDB" id="FungiDB:VP01_3777g2"/>
<proteinExistence type="predicted"/>